<dbReference type="PANTHER" id="PTHR47706:SF4">
    <property type="entry name" value="NMRA-LIKE DOMAIN-CONTAINING PROTEIN"/>
    <property type="match status" value="1"/>
</dbReference>
<feature type="domain" description="NmrA-like" evidence="4">
    <location>
        <begin position="115"/>
        <end position="289"/>
    </location>
</feature>
<dbReference type="InterPro" id="IPR008030">
    <property type="entry name" value="NmrA-like"/>
</dbReference>
<dbReference type="AlphaFoldDB" id="A0AAN5BYS5"/>
<evidence type="ECO:0000313" key="5">
    <source>
        <dbReference type="EMBL" id="GMG30775.1"/>
    </source>
</evidence>
<dbReference type="Gene3D" id="3.90.25.10">
    <property type="entry name" value="UDP-galactose 4-epimerase, domain 1"/>
    <property type="match status" value="1"/>
</dbReference>
<keyword evidence="3" id="KW-0560">Oxidoreductase</keyword>
<proteinExistence type="inferred from homology"/>
<evidence type="ECO:0000256" key="1">
    <source>
        <dbReference type="ARBA" id="ARBA00005725"/>
    </source>
</evidence>
<evidence type="ECO:0000313" key="6">
    <source>
        <dbReference type="Proteomes" id="UP001165205"/>
    </source>
</evidence>
<dbReference type="EMBL" id="BSYA01000075">
    <property type="protein sequence ID" value="GMG30775.1"/>
    <property type="molecule type" value="Genomic_DNA"/>
</dbReference>
<evidence type="ECO:0000256" key="2">
    <source>
        <dbReference type="ARBA" id="ARBA00022857"/>
    </source>
</evidence>
<comment type="similarity">
    <text evidence="1">Belongs to the NmrA-type oxidoreductase family. Isoflavone reductase subfamily.</text>
</comment>
<keyword evidence="2" id="KW-0521">NADP</keyword>
<dbReference type="PANTHER" id="PTHR47706">
    <property type="entry name" value="NMRA-LIKE FAMILY PROTEIN"/>
    <property type="match status" value="1"/>
</dbReference>
<dbReference type="SUPFAM" id="SSF51735">
    <property type="entry name" value="NAD(P)-binding Rossmann-fold domains"/>
    <property type="match status" value="1"/>
</dbReference>
<sequence length="365" mass="40318">MDESTQSSESQRRIVSTSAYSAKPEILPGHPAFALCTSIPKLRHHEDYRSRRGDWQCRPDHRGSPCGAWQAHGSHPHAQGESAYYGLRSPGYVCKSLIRSAQQQPHDPVDELTYLAVDYSNVGATAKALETANVDTVICAFGMESDAISEAQVNLIRAADMSGSTKRFVVSGAADSNSRHIPMVPTAKWALAASHAVEESSLEYTRVVNGLFLDYYGLPHWRSHLKPWVNAVNVEGKWAVLPGDRASKVNFITSQDMARFVARLMDLSEWSPVSFIAGQTASFKDILRLAEEARDLRNGRISFPEFEETGLESTGRSTEYIFALFHYISGTGGYTISRDGTLDAQFPDIKITTAAEVIESSWRNP</sequence>
<evidence type="ECO:0000256" key="3">
    <source>
        <dbReference type="ARBA" id="ARBA00023002"/>
    </source>
</evidence>
<dbReference type="Pfam" id="PF05368">
    <property type="entry name" value="NmrA"/>
    <property type="match status" value="1"/>
</dbReference>
<dbReference type="InterPro" id="IPR036291">
    <property type="entry name" value="NAD(P)-bd_dom_sf"/>
</dbReference>
<dbReference type="Gene3D" id="3.40.50.720">
    <property type="entry name" value="NAD(P)-binding Rossmann-like Domain"/>
    <property type="match status" value="1"/>
</dbReference>
<evidence type="ECO:0000259" key="4">
    <source>
        <dbReference type="Pfam" id="PF05368"/>
    </source>
</evidence>
<gene>
    <name evidence="5" type="ORF">Aory04_000678200</name>
</gene>
<reference evidence="5" key="1">
    <citation type="submission" date="2023-04" db="EMBL/GenBank/DDBJ databases">
        <title>Aspergillus oryzae NBRC 4228.</title>
        <authorList>
            <person name="Ichikawa N."/>
            <person name="Sato H."/>
            <person name="Tonouchi N."/>
        </authorList>
    </citation>
    <scope>NUCLEOTIDE SEQUENCE</scope>
    <source>
        <strain evidence="5">NBRC 4228</strain>
    </source>
</reference>
<protein>
    <submittedName>
        <fullName evidence="5">Unnamed protein product</fullName>
    </submittedName>
</protein>
<accession>A0AAN5BYS5</accession>
<organism evidence="5 6">
    <name type="scientific">Aspergillus oryzae</name>
    <name type="common">Yellow koji mold</name>
    <dbReference type="NCBI Taxonomy" id="5062"/>
    <lineage>
        <taxon>Eukaryota</taxon>
        <taxon>Fungi</taxon>
        <taxon>Dikarya</taxon>
        <taxon>Ascomycota</taxon>
        <taxon>Pezizomycotina</taxon>
        <taxon>Eurotiomycetes</taxon>
        <taxon>Eurotiomycetidae</taxon>
        <taxon>Eurotiales</taxon>
        <taxon>Aspergillaceae</taxon>
        <taxon>Aspergillus</taxon>
        <taxon>Aspergillus subgen. Circumdati</taxon>
    </lineage>
</organism>
<dbReference type="Proteomes" id="UP001165205">
    <property type="component" value="Unassembled WGS sequence"/>
</dbReference>
<comment type="caution">
    <text evidence="5">The sequence shown here is derived from an EMBL/GenBank/DDBJ whole genome shotgun (WGS) entry which is preliminary data.</text>
</comment>
<dbReference type="GO" id="GO:0016491">
    <property type="term" value="F:oxidoreductase activity"/>
    <property type="evidence" value="ECO:0007669"/>
    <property type="project" value="UniProtKB-KW"/>
</dbReference>
<dbReference type="InterPro" id="IPR051609">
    <property type="entry name" value="NmrA/Isoflavone_reductase-like"/>
</dbReference>
<name>A0AAN5BYS5_ASPOZ</name>